<reference evidence="3" key="1">
    <citation type="journal article" date="2010" name="Science">
        <title>Signatures of adaptation to obligate biotrophy in the Hyaloperonospora arabidopsidis genome.</title>
        <authorList>
            <person name="Baxter L."/>
            <person name="Tripathy S."/>
            <person name="Ishaque N."/>
            <person name="Boot N."/>
            <person name="Cabral A."/>
            <person name="Kemen E."/>
            <person name="Thines M."/>
            <person name="Ah-Fong A."/>
            <person name="Anderson R."/>
            <person name="Badejoko W."/>
            <person name="Bittner-Eddy P."/>
            <person name="Boore J.L."/>
            <person name="Chibucos M.C."/>
            <person name="Coates M."/>
            <person name="Dehal P."/>
            <person name="Delehaunty K."/>
            <person name="Dong S."/>
            <person name="Downton P."/>
            <person name="Dumas B."/>
            <person name="Fabro G."/>
            <person name="Fronick C."/>
            <person name="Fuerstenberg S.I."/>
            <person name="Fulton L."/>
            <person name="Gaulin E."/>
            <person name="Govers F."/>
            <person name="Hughes L."/>
            <person name="Humphray S."/>
            <person name="Jiang R.H."/>
            <person name="Judelson H."/>
            <person name="Kamoun S."/>
            <person name="Kyung K."/>
            <person name="Meijer H."/>
            <person name="Minx P."/>
            <person name="Morris P."/>
            <person name="Nelson J."/>
            <person name="Phuntumart V."/>
            <person name="Qutob D."/>
            <person name="Rehmany A."/>
            <person name="Rougon-Cardoso A."/>
            <person name="Ryden P."/>
            <person name="Torto-Alalibo T."/>
            <person name="Studholme D."/>
            <person name="Wang Y."/>
            <person name="Win J."/>
            <person name="Wood J."/>
            <person name="Clifton S.W."/>
            <person name="Rogers J."/>
            <person name="Van den Ackerveken G."/>
            <person name="Jones J.D."/>
            <person name="McDowell J.M."/>
            <person name="Beynon J."/>
            <person name="Tyler B.M."/>
        </authorList>
    </citation>
    <scope>NUCLEOTIDE SEQUENCE [LARGE SCALE GENOMIC DNA]</scope>
    <source>
        <strain evidence="3">Emoy2</strain>
    </source>
</reference>
<dbReference type="EMBL" id="JH598593">
    <property type="status" value="NOT_ANNOTATED_CDS"/>
    <property type="molecule type" value="Genomic_DNA"/>
</dbReference>
<name>M4BQR4_HYAAE</name>
<dbReference type="Proteomes" id="UP000011713">
    <property type="component" value="Unassembled WGS sequence"/>
</dbReference>
<dbReference type="Gene3D" id="3.40.50.300">
    <property type="entry name" value="P-loop containing nucleotide triphosphate hydrolases"/>
    <property type="match status" value="1"/>
</dbReference>
<dbReference type="EnsemblProtists" id="HpaT808753">
    <property type="protein sequence ID" value="HpaP808753"/>
    <property type="gene ID" value="HpaG808753"/>
</dbReference>
<dbReference type="HOGENOM" id="CLU_3128322_0_0_1"/>
<protein>
    <recommendedName>
        <fullName evidence="1">G domain-containing protein</fullName>
    </recommendedName>
</protein>
<evidence type="ECO:0000259" key="1">
    <source>
        <dbReference type="Pfam" id="PF01926"/>
    </source>
</evidence>
<dbReference type="GO" id="GO:0005525">
    <property type="term" value="F:GTP binding"/>
    <property type="evidence" value="ECO:0007669"/>
    <property type="project" value="InterPro"/>
</dbReference>
<dbReference type="InterPro" id="IPR027417">
    <property type="entry name" value="P-loop_NTPase"/>
</dbReference>
<proteinExistence type="predicted"/>
<sequence length="50" mass="5548">MAGRPEVGKSTLLNAILCHNHVLTTSDYVTKPRSRGFGEKIYSASKRRSN</sequence>
<accession>M4BQR4</accession>
<evidence type="ECO:0000313" key="2">
    <source>
        <dbReference type="EnsemblProtists" id="HpaP808753"/>
    </source>
</evidence>
<dbReference type="SUPFAM" id="SSF52540">
    <property type="entry name" value="P-loop containing nucleoside triphosphate hydrolases"/>
    <property type="match status" value="1"/>
</dbReference>
<dbReference type="InParanoid" id="M4BQR4"/>
<reference evidence="2" key="2">
    <citation type="submission" date="2015-06" db="UniProtKB">
        <authorList>
            <consortium name="EnsemblProtists"/>
        </authorList>
    </citation>
    <scope>IDENTIFICATION</scope>
    <source>
        <strain evidence="2">Emoy2</strain>
    </source>
</reference>
<dbReference type="VEuPathDB" id="FungiDB:HpaG808753"/>
<organism evidence="2 3">
    <name type="scientific">Hyaloperonospora arabidopsidis (strain Emoy2)</name>
    <name type="common">Downy mildew agent</name>
    <name type="synonym">Peronospora arabidopsidis</name>
    <dbReference type="NCBI Taxonomy" id="559515"/>
    <lineage>
        <taxon>Eukaryota</taxon>
        <taxon>Sar</taxon>
        <taxon>Stramenopiles</taxon>
        <taxon>Oomycota</taxon>
        <taxon>Peronosporomycetes</taxon>
        <taxon>Peronosporales</taxon>
        <taxon>Peronosporaceae</taxon>
        <taxon>Hyaloperonospora</taxon>
    </lineage>
</organism>
<dbReference type="Pfam" id="PF01926">
    <property type="entry name" value="MMR_HSR1"/>
    <property type="match status" value="1"/>
</dbReference>
<evidence type="ECO:0000313" key="3">
    <source>
        <dbReference type="Proteomes" id="UP000011713"/>
    </source>
</evidence>
<dbReference type="AlphaFoldDB" id="M4BQR4"/>
<feature type="domain" description="G" evidence="1">
    <location>
        <begin position="2"/>
        <end position="30"/>
    </location>
</feature>
<dbReference type="InterPro" id="IPR006073">
    <property type="entry name" value="GTP-bd"/>
</dbReference>
<keyword evidence="3" id="KW-1185">Reference proteome</keyword>